<comment type="caution">
    <text evidence="2">The sequence shown here is derived from an EMBL/GenBank/DDBJ whole genome shotgun (WGS) entry which is preliminary data.</text>
</comment>
<sequence>MSPVREVLLRQIYFTGIQAVPAVTISGLLIGFVIVLQTASIAGVGSSNVIGKILLWLVLREIGPFFTGLIILARSGSAIATELATMKLGREIEYLEAMGIKPEVYLIKSRLYGMICSAIVLSLYFQLTALFGGIFLATLISGVSFSDYGDAIVSKFSFKEVVISFTKSFVFGFAIALICMWHGLSVMKSPTEVPQRATKAVAGSLFSLFLLDVIIDFIAKIIE</sequence>
<feature type="transmembrane region" description="Helical" evidence="1">
    <location>
        <begin position="111"/>
        <end position="141"/>
    </location>
</feature>
<organism evidence="2 3">
    <name type="scientific">Thermodesulfovibrio aggregans</name>
    <dbReference type="NCBI Taxonomy" id="86166"/>
    <lineage>
        <taxon>Bacteria</taxon>
        <taxon>Pseudomonadati</taxon>
        <taxon>Nitrospirota</taxon>
        <taxon>Thermodesulfovibrionia</taxon>
        <taxon>Thermodesulfovibrionales</taxon>
        <taxon>Thermodesulfovibrionaceae</taxon>
        <taxon>Thermodesulfovibrio</taxon>
    </lineage>
</organism>
<keyword evidence="1" id="KW-0472">Membrane</keyword>
<dbReference type="PANTHER" id="PTHR30188">
    <property type="entry name" value="ABC TRANSPORTER PERMEASE PROTEIN-RELATED"/>
    <property type="match status" value="1"/>
</dbReference>
<dbReference type="AlphaFoldDB" id="A0A2J6WQ63"/>
<reference evidence="2 3" key="1">
    <citation type="submission" date="2018-01" db="EMBL/GenBank/DDBJ databases">
        <title>Metagenomic assembled genomes from two thermal pools in the Uzon Caldera, Kamchatka, Russia.</title>
        <authorList>
            <person name="Wilkins L."/>
            <person name="Ettinger C."/>
        </authorList>
    </citation>
    <scope>NUCLEOTIDE SEQUENCE [LARGE SCALE GENOMIC DNA]</scope>
    <source>
        <strain evidence="2">ZAV-04</strain>
    </source>
</reference>
<evidence type="ECO:0000313" key="2">
    <source>
        <dbReference type="EMBL" id="PMP72516.1"/>
    </source>
</evidence>
<dbReference type="InterPro" id="IPR030802">
    <property type="entry name" value="Permease_MalE"/>
</dbReference>
<dbReference type="PANTHER" id="PTHR30188:SF4">
    <property type="entry name" value="PROTEIN TRIGALACTOSYLDIACYLGLYCEROL 1, CHLOROPLASTIC"/>
    <property type="match status" value="1"/>
</dbReference>
<accession>A0A2J6WQ63</accession>
<keyword evidence="1" id="KW-0812">Transmembrane</keyword>
<dbReference type="EMBL" id="PNIO01000007">
    <property type="protein sequence ID" value="PMP72516.1"/>
    <property type="molecule type" value="Genomic_DNA"/>
</dbReference>
<gene>
    <name evidence="2" type="ORF">C0186_00880</name>
</gene>
<dbReference type="Pfam" id="PF02405">
    <property type="entry name" value="MlaE"/>
    <property type="match status" value="1"/>
</dbReference>
<evidence type="ECO:0000313" key="3">
    <source>
        <dbReference type="Proteomes" id="UP000242288"/>
    </source>
</evidence>
<dbReference type="Proteomes" id="UP000242288">
    <property type="component" value="Unassembled WGS sequence"/>
</dbReference>
<evidence type="ECO:0000256" key="1">
    <source>
        <dbReference type="SAM" id="Phobius"/>
    </source>
</evidence>
<dbReference type="GO" id="GO:0005548">
    <property type="term" value="F:phospholipid transporter activity"/>
    <property type="evidence" value="ECO:0007669"/>
    <property type="project" value="TreeGrafter"/>
</dbReference>
<name>A0A2J6WQ63_9BACT</name>
<feature type="transmembrane region" description="Helical" evidence="1">
    <location>
        <begin position="53"/>
        <end position="73"/>
    </location>
</feature>
<protein>
    <recommendedName>
        <fullName evidence="4">ABC transporter permease</fullName>
    </recommendedName>
</protein>
<feature type="transmembrane region" description="Helical" evidence="1">
    <location>
        <begin position="12"/>
        <end position="41"/>
    </location>
</feature>
<keyword evidence="1" id="KW-1133">Transmembrane helix</keyword>
<proteinExistence type="predicted"/>
<dbReference type="GO" id="GO:0043190">
    <property type="term" value="C:ATP-binding cassette (ABC) transporter complex"/>
    <property type="evidence" value="ECO:0007669"/>
    <property type="project" value="InterPro"/>
</dbReference>
<feature type="transmembrane region" description="Helical" evidence="1">
    <location>
        <begin position="201"/>
        <end position="222"/>
    </location>
</feature>
<evidence type="ECO:0008006" key="4">
    <source>
        <dbReference type="Google" id="ProtNLM"/>
    </source>
</evidence>
<feature type="transmembrane region" description="Helical" evidence="1">
    <location>
        <begin position="161"/>
        <end position="181"/>
    </location>
</feature>